<proteinExistence type="predicted"/>
<evidence type="ECO:0000313" key="2">
    <source>
        <dbReference type="Proteomes" id="UP000053447"/>
    </source>
</evidence>
<dbReference type="GeneID" id="28938991"/>
<dbReference type="Pfam" id="PF12722">
    <property type="entry name" value="Hid1"/>
    <property type="match status" value="1"/>
</dbReference>
<accession>A0A0W4ZVI7</accession>
<evidence type="ECO:0008006" key="3">
    <source>
        <dbReference type="Google" id="ProtNLM"/>
    </source>
</evidence>
<dbReference type="EMBL" id="LFWA01000002">
    <property type="protein sequence ID" value="KTW32380.1"/>
    <property type="molecule type" value="Genomic_DNA"/>
</dbReference>
<gene>
    <name evidence="1" type="ORF">T551_00470</name>
</gene>
<dbReference type="GO" id="GO:0005797">
    <property type="term" value="C:Golgi medial cisterna"/>
    <property type="evidence" value="ECO:0007669"/>
    <property type="project" value="TreeGrafter"/>
</dbReference>
<evidence type="ECO:0000313" key="1">
    <source>
        <dbReference type="EMBL" id="KTW32380.1"/>
    </source>
</evidence>
<keyword evidence="2" id="KW-1185">Reference proteome</keyword>
<dbReference type="PANTHER" id="PTHR21575:SF12">
    <property type="entry name" value="PROTEIN HID1"/>
    <property type="match status" value="1"/>
</dbReference>
<dbReference type="OrthoDB" id="432953at2759"/>
<reference evidence="2" key="1">
    <citation type="journal article" date="2016" name="Nat. Commun.">
        <title>Genome analysis of three Pneumocystis species reveals adaptation mechanisms to life exclusively in mammalian hosts.</title>
        <authorList>
            <person name="Ma L."/>
            <person name="Chen Z."/>
            <person name="Huang D.W."/>
            <person name="Kutty G."/>
            <person name="Ishihara M."/>
            <person name="Wang H."/>
            <person name="Abouelleil A."/>
            <person name="Bishop L."/>
            <person name="Davey E."/>
            <person name="Deng R."/>
            <person name="Deng X."/>
            <person name="Fan L."/>
            <person name="Fantoni G."/>
            <person name="Fitzgerald M."/>
            <person name="Gogineni E."/>
            <person name="Goldberg J.M."/>
            <person name="Handley G."/>
            <person name="Hu X."/>
            <person name="Huber C."/>
            <person name="Jiao X."/>
            <person name="Jones K."/>
            <person name="Levin J.Z."/>
            <person name="Liu Y."/>
            <person name="Macdonald P."/>
            <person name="Melnikov A."/>
            <person name="Raley C."/>
            <person name="Sassi M."/>
            <person name="Sherman B.T."/>
            <person name="Song X."/>
            <person name="Sykes S."/>
            <person name="Tran B."/>
            <person name="Walsh L."/>
            <person name="Xia Y."/>
            <person name="Yang J."/>
            <person name="Young S."/>
            <person name="Zeng Q."/>
            <person name="Zheng X."/>
            <person name="Stephens R."/>
            <person name="Nusbaum C."/>
            <person name="Birren B.W."/>
            <person name="Azadi P."/>
            <person name="Lempicki R.A."/>
            <person name="Cuomo C.A."/>
            <person name="Kovacs J.A."/>
        </authorList>
    </citation>
    <scope>NUCLEOTIDE SEQUENCE [LARGE SCALE GENOMIC DNA]</scope>
    <source>
        <strain evidence="2">RU7</strain>
    </source>
</reference>
<dbReference type="STRING" id="1408657.A0A0W4ZVI7"/>
<comment type="caution">
    <text evidence="1">The sequence shown here is derived from an EMBL/GenBank/DDBJ whole genome shotgun (WGS) entry which is preliminary data.</text>
</comment>
<dbReference type="RefSeq" id="XP_018231072.1">
    <property type="nucleotide sequence ID" value="XM_018372736.1"/>
</dbReference>
<sequence>MGGQESKILFRRGIFRLFEENNIPVDDEYWKQFWVLPESVEDVFTLFSTQDILRIRNHAEKNLETLVYVVVSKLISIKDEIGLPERKKEALNCLRIITRIMPFIYEKEETRIWENETFWSVRFREKLYNLYKNANSTSGKSSPSNDDINFKAQLKYTHIIKNDEYEHAKYENNLDYEILKPLAEEFLDTLNDMLFFTGFTIPPEEGACQKVLYSVWEPGIGYASSVKMITEFESNKIEVLRCIISIVSRSMYFYSYNQEPNLYIIYLVTNPDRKVVLNLLCSLINTVINYNPAKWQIFYNHMISLNYKQLLVSYCIQFLLILLDYQIPSFPYIEKDQNNEIPINKYSLYFGKLHRTNDIEFLFNGIYKILNQFIEINSSYFPDIAKSVKYSPEIIMLLWKVFQINKHFRNYLINSENVMDYLVLLLCYSLEHKRESSHIGLIRICLLIVQSLSTEPSFYEKLNVTFKNYKSFPISVKITSIKGTYVDFIVISIYMLITTCKSVLAPLYPSMLSILVNIGPYIQNLSVLSSIKLMQLFHSFSSSSFLLANENNHVLLQYLLELFNAIVQNEMKKNLHFIYAILRSSEKFELLKDFTLEKTLIEIEKKRELKRNELNNSEKRDKIIDNTDLEKTQVSDTFLQANNSSFSIDNNELDSEVDYLEDINISKNSSKDSFQPLVGASNSNFKFPGINYVVSEKVREKLPEHINLPVQYKNINESSFNIHKFNSTLETDKSFLPTENWVKSWHSSLKLDAILAVLKQLKPKIDDIASSALSPEIILETLSSLDVELDTKTSKLKYFIKNDQTINKIEGLLWGHIYVSETKFLAGAIGIWTGTSIKLFKIQETKHSPSLLNPKGAVDAVAKTVIDKVGNLNLYTKKQ</sequence>
<dbReference type="VEuPathDB" id="FungiDB:T551_00470"/>
<dbReference type="AlphaFoldDB" id="A0A0W4ZVI7"/>
<name>A0A0W4ZVI7_PNEJ7</name>
<dbReference type="PANTHER" id="PTHR21575">
    <property type="entry name" value="PROTEIN HID1"/>
    <property type="match status" value="1"/>
</dbReference>
<dbReference type="GO" id="GO:0016020">
    <property type="term" value="C:membrane"/>
    <property type="evidence" value="ECO:0007669"/>
    <property type="project" value="TreeGrafter"/>
</dbReference>
<dbReference type="InterPro" id="IPR026705">
    <property type="entry name" value="Hid-1/Ecm30"/>
</dbReference>
<organism evidence="1 2">
    <name type="scientific">Pneumocystis jirovecii (strain RU7)</name>
    <name type="common">Human pneumocystis pneumonia agent</name>
    <dbReference type="NCBI Taxonomy" id="1408657"/>
    <lineage>
        <taxon>Eukaryota</taxon>
        <taxon>Fungi</taxon>
        <taxon>Dikarya</taxon>
        <taxon>Ascomycota</taxon>
        <taxon>Taphrinomycotina</taxon>
        <taxon>Pneumocystomycetes</taxon>
        <taxon>Pneumocystaceae</taxon>
        <taxon>Pneumocystis</taxon>
    </lineage>
</organism>
<protein>
    <recommendedName>
        <fullName evidence="3">HID1 domain-containing protein</fullName>
    </recommendedName>
</protein>
<dbReference type="GO" id="GO:0000138">
    <property type="term" value="C:Golgi trans cisterna"/>
    <property type="evidence" value="ECO:0007669"/>
    <property type="project" value="TreeGrafter"/>
</dbReference>
<dbReference type="Proteomes" id="UP000053447">
    <property type="component" value="Unassembled WGS sequence"/>
</dbReference>